<evidence type="ECO:0000256" key="1">
    <source>
        <dbReference type="SAM" id="MobiDB-lite"/>
    </source>
</evidence>
<protein>
    <recommendedName>
        <fullName evidence="4">HTH tetR-type domain-containing protein</fullName>
    </recommendedName>
</protein>
<dbReference type="Proteomes" id="UP000065807">
    <property type="component" value="Chromosome"/>
</dbReference>
<evidence type="ECO:0000313" key="3">
    <source>
        <dbReference type="Proteomes" id="UP000065807"/>
    </source>
</evidence>
<accession>A0A0K2SHL7</accession>
<organism evidence="2 3">
    <name type="scientific">Limnochorda pilosa</name>
    <dbReference type="NCBI Taxonomy" id="1555112"/>
    <lineage>
        <taxon>Bacteria</taxon>
        <taxon>Bacillati</taxon>
        <taxon>Bacillota</taxon>
        <taxon>Limnochordia</taxon>
        <taxon>Limnochordales</taxon>
        <taxon>Limnochordaceae</taxon>
        <taxon>Limnochorda</taxon>
    </lineage>
</organism>
<proteinExistence type="predicted"/>
<gene>
    <name evidence="2" type="ORF">LIP_0728</name>
</gene>
<feature type="region of interest" description="Disordered" evidence="1">
    <location>
        <begin position="65"/>
        <end position="126"/>
    </location>
</feature>
<keyword evidence="3" id="KW-1185">Reference proteome</keyword>
<evidence type="ECO:0008006" key="4">
    <source>
        <dbReference type="Google" id="ProtNLM"/>
    </source>
</evidence>
<sequence>MADATKETYAQIGREAAEAMLSFFGALSQQLAVHASRTEPAQVEALRAEVAALQARLERLESQPRLAGAGAATETLEAGPSEVAEVQEPAGGARRRAVRAARRGRRPAVAPARKQRRRRTPKQEVRERALQVAREMASRGELVNLKTVADAAGLNYNQITYAFGRKENLLKELGLVGHGEDGETR</sequence>
<dbReference type="OrthoDB" id="9789566at2"/>
<dbReference type="Gene3D" id="1.10.357.10">
    <property type="entry name" value="Tetracycline Repressor, domain 2"/>
    <property type="match status" value="1"/>
</dbReference>
<dbReference type="InterPro" id="IPR009057">
    <property type="entry name" value="Homeodomain-like_sf"/>
</dbReference>
<feature type="compositionally biased region" description="Low complexity" evidence="1">
    <location>
        <begin position="66"/>
        <end position="79"/>
    </location>
</feature>
<dbReference type="EMBL" id="AP014924">
    <property type="protein sequence ID" value="BAS26585.1"/>
    <property type="molecule type" value="Genomic_DNA"/>
</dbReference>
<name>A0A0K2SHL7_LIMPI</name>
<reference evidence="3" key="1">
    <citation type="submission" date="2015-07" db="EMBL/GenBank/DDBJ databases">
        <title>Complete genome sequence and phylogenetic analysis of Limnochorda pilosa.</title>
        <authorList>
            <person name="Watanabe M."/>
            <person name="Kojima H."/>
            <person name="Fukui M."/>
        </authorList>
    </citation>
    <scope>NUCLEOTIDE SEQUENCE [LARGE SCALE GENOMIC DNA]</scope>
    <source>
        <strain evidence="3">HC45</strain>
    </source>
</reference>
<reference evidence="3" key="2">
    <citation type="journal article" date="2016" name="Int. J. Syst. Evol. Microbiol.">
        <title>Complete genome sequence and cell structure of Limnochorda pilosa, a Gram-negative spore-former within the phylum Firmicutes.</title>
        <authorList>
            <person name="Watanabe M."/>
            <person name="Kojima H."/>
            <person name="Fukui M."/>
        </authorList>
    </citation>
    <scope>NUCLEOTIDE SEQUENCE [LARGE SCALE GENOMIC DNA]</scope>
    <source>
        <strain evidence="3">HC45</strain>
    </source>
</reference>
<dbReference type="SUPFAM" id="SSF46689">
    <property type="entry name" value="Homeodomain-like"/>
    <property type="match status" value="1"/>
</dbReference>
<evidence type="ECO:0000313" key="2">
    <source>
        <dbReference type="EMBL" id="BAS26585.1"/>
    </source>
</evidence>
<dbReference type="AlphaFoldDB" id="A0A0K2SHL7"/>
<dbReference type="STRING" id="1555112.LIP_0728"/>
<dbReference type="RefSeq" id="WP_068134375.1">
    <property type="nucleotide sequence ID" value="NZ_AP014924.1"/>
</dbReference>
<feature type="compositionally biased region" description="Basic residues" evidence="1">
    <location>
        <begin position="93"/>
        <end position="106"/>
    </location>
</feature>
<dbReference type="KEGG" id="lpil:LIP_0728"/>